<gene>
    <name evidence="2" type="ORF">SMD44_07654</name>
</gene>
<dbReference type="KEGG" id="salf:SMD44_07654"/>
<feature type="transmembrane region" description="Helical" evidence="1">
    <location>
        <begin position="12"/>
        <end position="35"/>
    </location>
</feature>
<reference evidence="2 3" key="1">
    <citation type="submission" date="2017-05" db="EMBL/GenBank/DDBJ databases">
        <title>Streptomyces alboflavus Genome sequencing and assembly.</title>
        <authorList>
            <person name="Wang Y."/>
            <person name="Du B."/>
            <person name="Ding Y."/>
            <person name="Liu H."/>
            <person name="Hou Q."/>
            <person name="Liu K."/>
            <person name="Wang C."/>
            <person name="Yao L."/>
        </authorList>
    </citation>
    <scope>NUCLEOTIDE SEQUENCE [LARGE SCALE GENOMIC DNA]</scope>
    <source>
        <strain evidence="2 3">MDJK44</strain>
    </source>
</reference>
<organism evidence="2 3">
    <name type="scientific">Streptomyces alboflavus</name>
    <dbReference type="NCBI Taxonomy" id="67267"/>
    <lineage>
        <taxon>Bacteria</taxon>
        <taxon>Bacillati</taxon>
        <taxon>Actinomycetota</taxon>
        <taxon>Actinomycetes</taxon>
        <taxon>Kitasatosporales</taxon>
        <taxon>Streptomycetaceae</taxon>
        <taxon>Streptomyces</taxon>
    </lineage>
</organism>
<name>A0A1Z1WNZ6_9ACTN</name>
<evidence type="ECO:0000313" key="2">
    <source>
        <dbReference type="EMBL" id="ARX88167.1"/>
    </source>
</evidence>
<sequence>MGGLAADRSDRRLLIVRARSCAALAFAGLAVNAFLPEPRLWARFVCVASTVWPPA</sequence>
<proteinExistence type="predicted"/>
<accession>A0A1Z1WNZ6</accession>
<evidence type="ECO:0000313" key="3">
    <source>
        <dbReference type="Proteomes" id="UP000195880"/>
    </source>
</evidence>
<keyword evidence="1" id="KW-1133">Transmembrane helix</keyword>
<dbReference type="AlphaFoldDB" id="A0A1Z1WNZ6"/>
<keyword evidence="3" id="KW-1185">Reference proteome</keyword>
<keyword evidence="1" id="KW-0812">Transmembrane</keyword>
<evidence type="ECO:0000256" key="1">
    <source>
        <dbReference type="SAM" id="Phobius"/>
    </source>
</evidence>
<dbReference type="RefSeq" id="WP_237307628.1">
    <property type="nucleotide sequence ID" value="NZ_CP021748.1"/>
</dbReference>
<dbReference type="EMBL" id="CP021748">
    <property type="protein sequence ID" value="ARX88167.1"/>
    <property type="molecule type" value="Genomic_DNA"/>
</dbReference>
<protein>
    <submittedName>
        <fullName evidence="2">Uncharacterized protein</fullName>
    </submittedName>
</protein>
<dbReference type="Proteomes" id="UP000195880">
    <property type="component" value="Chromosome"/>
</dbReference>
<keyword evidence="1" id="KW-0472">Membrane</keyword>